<feature type="region of interest" description="Disordered" evidence="1">
    <location>
        <begin position="142"/>
        <end position="224"/>
    </location>
</feature>
<protein>
    <submittedName>
        <fullName evidence="2">Uncharacterized protein</fullName>
    </submittedName>
</protein>
<proteinExistence type="predicted"/>
<comment type="caution">
    <text evidence="2">The sequence shown here is derived from an EMBL/GenBank/DDBJ whole genome shotgun (WGS) entry which is preliminary data.</text>
</comment>
<keyword evidence="3" id="KW-1185">Reference proteome</keyword>
<dbReference type="EMBL" id="CM017884">
    <property type="protein sequence ID" value="KAG1367019.1"/>
    <property type="molecule type" value="Genomic_DNA"/>
</dbReference>
<dbReference type="Proteomes" id="UP000797356">
    <property type="component" value="Chromosome 13"/>
</dbReference>
<sequence length="335" mass="38238">MAAQWAVVPTVDLIFMEGIAPNHRDSIDHFQEDELHERLRNIPNECKVDEQIELYDKSKIEEVMANVTNNLQLANEEFEVQPGEIYNKEDLSEEDLSKSDDEETCSFIESDDDMRLHLFCVVSMDKGCGIGGRVHDRANTPHMVREPSLRPPPSSSNLGISGRGHGKTNTPRMVEEPSLRPPPFSSDPPSLEASIPGSSCRTPSMPHDPSPEDESVGQEHMDLPNDGRTLITITLDRRFYPDTVTRWILDLIRMHISCPEITFRKWPQATKDFVFQRFMDVYKFKTRADEVLTRQVFEKCVSGQLSDILISDKRKKAKERKKTDNIVDRKGCGPR</sequence>
<organism evidence="2 3">
    <name type="scientific">Cocos nucifera</name>
    <name type="common">Coconut palm</name>
    <dbReference type="NCBI Taxonomy" id="13894"/>
    <lineage>
        <taxon>Eukaryota</taxon>
        <taxon>Viridiplantae</taxon>
        <taxon>Streptophyta</taxon>
        <taxon>Embryophyta</taxon>
        <taxon>Tracheophyta</taxon>
        <taxon>Spermatophyta</taxon>
        <taxon>Magnoliopsida</taxon>
        <taxon>Liliopsida</taxon>
        <taxon>Arecaceae</taxon>
        <taxon>Arecoideae</taxon>
        <taxon>Cocoseae</taxon>
        <taxon>Attaleinae</taxon>
        <taxon>Cocos</taxon>
    </lineage>
</organism>
<accession>A0A8K0NBI7</accession>
<reference evidence="2" key="1">
    <citation type="journal article" date="2017" name="Gigascience">
        <title>The genome draft of coconut (Cocos nucifera).</title>
        <authorList>
            <person name="Xiao Y."/>
            <person name="Xu P."/>
            <person name="Fan H."/>
            <person name="Baudouin L."/>
            <person name="Xia W."/>
            <person name="Bocs S."/>
            <person name="Xu J."/>
            <person name="Li Q."/>
            <person name="Guo A."/>
            <person name="Zhou L."/>
            <person name="Li J."/>
            <person name="Wu Y."/>
            <person name="Ma Z."/>
            <person name="Armero A."/>
            <person name="Issali A.E."/>
            <person name="Liu N."/>
            <person name="Peng M."/>
            <person name="Yang Y."/>
        </authorList>
    </citation>
    <scope>NUCLEOTIDE SEQUENCE</scope>
    <source>
        <tissue evidence="2">Spear leaf of Hainan Tall coconut</tissue>
    </source>
</reference>
<evidence type="ECO:0000313" key="2">
    <source>
        <dbReference type="EMBL" id="KAG1367019.1"/>
    </source>
</evidence>
<evidence type="ECO:0000256" key="1">
    <source>
        <dbReference type="SAM" id="MobiDB-lite"/>
    </source>
</evidence>
<evidence type="ECO:0000313" key="3">
    <source>
        <dbReference type="Proteomes" id="UP000797356"/>
    </source>
</evidence>
<name>A0A8K0NBI7_COCNU</name>
<reference evidence="2" key="2">
    <citation type="submission" date="2019-07" db="EMBL/GenBank/DDBJ databases">
        <authorList>
            <person name="Yang Y."/>
            <person name="Bocs S."/>
            <person name="Baudouin L."/>
        </authorList>
    </citation>
    <scope>NUCLEOTIDE SEQUENCE</scope>
    <source>
        <tissue evidence="2">Spear leaf of Hainan Tall coconut</tissue>
    </source>
</reference>
<gene>
    <name evidence="2" type="ORF">COCNU_13G008090</name>
</gene>
<dbReference type="AlphaFoldDB" id="A0A8K0NBI7"/>